<keyword evidence="8" id="KW-0131">Cell cycle</keyword>
<evidence type="ECO:0000256" key="6">
    <source>
        <dbReference type="ARBA" id="ARBA00022776"/>
    </source>
</evidence>
<protein>
    <recommendedName>
        <fullName evidence="11">Borealin N-terminal domain-containing protein</fullName>
    </recommendedName>
</protein>
<feature type="domain" description="Borealin N-terminal" evidence="11">
    <location>
        <begin position="62"/>
        <end position="116"/>
    </location>
</feature>
<keyword evidence="4" id="KW-0158">Chromosome</keyword>
<dbReference type="EMBL" id="CAWUHB010000003">
    <property type="protein sequence ID" value="CAK7210753.1"/>
    <property type="molecule type" value="Genomic_DNA"/>
</dbReference>
<keyword evidence="6" id="KW-0498">Mitosis</keyword>
<feature type="region of interest" description="Disordered" evidence="10">
    <location>
        <begin position="1"/>
        <end position="25"/>
    </location>
</feature>
<evidence type="ECO:0000256" key="3">
    <source>
        <dbReference type="ARBA" id="ARBA00009914"/>
    </source>
</evidence>
<organism evidence="12 13">
    <name type="scientific">Sporothrix curviconia</name>
    <dbReference type="NCBI Taxonomy" id="1260050"/>
    <lineage>
        <taxon>Eukaryota</taxon>
        <taxon>Fungi</taxon>
        <taxon>Dikarya</taxon>
        <taxon>Ascomycota</taxon>
        <taxon>Pezizomycotina</taxon>
        <taxon>Sordariomycetes</taxon>
        <taxon>Sordariomycetidae</taxon>
        <taxon>Ophiostomatales</taxon>
        <taxon>Ophiostomataceae</taxon>
        <taxon>Sporothrix</taxon>
    </lineage>
</organism>
<feature type="region of interest" description="Disordered" evidence="10">
    <location>
        <begin position="121"/>
        <end position="256"/>
    </location>
</feature>
<comment type="similarity">
    <text evidence="3">Belongs to the borealin family.</text>
</comment>
<evidence type="ECO:0000313" key="13">
    <source>
        <dbReference type="Proteomes" id="UP001642405"/>
    </source>
</evidence>
<evidence type="ECO:0000256" key="7">
    <source>
        <dbReference type="ARBA" id="ARBA00023242"/>
    </source>
</evidence>
<evidence type="ECO:0000256" key="4">
    <source>
        <dbReference type="ARBA" id="ARBA00022454"/>
    </source>
</evidence>
<dbReference type="PANTHER" id="PTHR16040:SF7">
    <property type="entry name" value="AUSTRALIN, ISOFORM A-RELATED"/>
    <property type="match status" value="1"/>
</dbReference>
<feature type="compositionally biased region" description="Low complexity" evidence="10">
    <location>
        <begin position="272"/>
        <end position="343"/>
    </location>
</feature>
<evidence type="ECO:0000256" key="2">
    <source>
        <dbReference type="ARBA" id="ARBA00004584"/>
    </source>
</evidence>
<dbReference type="InterPro" id="IPR018867">
    <property type="entry name" value="Cell_div_borealin"/>
</dbReference>
<evidence type="ECO:0000256" key="9">
    <source>
        <dbReference type="ARBA" id="ARBA00023328"/>
    </source>
</evidence>
<accession>A0ABP0AU33</accession>
<keyword evidence="13" id="KW-1185">Reference proteome</keyword>
<comment type="subcellular location">
    <subcellularLocation>
        <location evidence="2">Chromosome</location>
        <location evidence="2">Centromere</location>
    </subcellularLocation>
    <subcellularLocation>
        <location evidence="1">Nucleus</location>
    </subcellularLocation>
</comment>
<feature type="compositionally biased region" description="Low complexity" evidence="10">
    <location>
        <begin position="383"/>
        <end position="408"/>
    </location>
</feature>
<reference evidence="12 13" key="1">
    <citation type="submission" date="2024-01" db="EMBL/GenBank/DDBJ databases">
        <authorList>
            <person name="Allen C."/>
            <person name="Tagirdzhanova G."/>
        </authorList>
    </citation>
    <scope>NUCLEOTIDE SEQUENCE [LARGE SCALE GENOMIC DNA]</scope>
</reference>
<keyword evidence="7" id="KW-0539">Nucleus</keyword>
<proteinExistence type="inferred from homology"/>
<feature type="compositionally biased region" description="Basic and acidic residues" evidence="10">
    <location>
        <begin position="181"/>
        <end position="194"/>
    </location>
</feature>
<dbReference type="InterPro" id="IPR018851">
    <property type="entry name" value="Borealin_N"/>
</dbReference>
<evidence type="ECO:0000259" key="11">
    <source>
        <dbReference type="Pfam" id="PF10444"/>
    </source>
</evidence>
<evidence type="ECO:0000256" key="5">
    <source>
        <dbReference type="ARBA" id="ARBA00022618"/>
    </source>
</evidence>
<evidence type="ECO:0000313" key="12">
    <source>
        <dbReference type="EMBL" id="CAK7210753.1"/>
    </source>
</evidence>
<evidence type="ECO:0000256" key="10">
    <source>
        <dbReference type="SAM" id="MobiDB-lite"/>
    </source>
</evidence>
<gene>
    <name evidence="12" type="ORF">SCUCBS95973_000895</name>
</gene>
<feature type="compositionally biased region" description="Polar residues" evidence="10">
    <location>
        <begin position="207"/>
        <end position="224"/>
    </location>
</feature>
<evidence type="ECO:0000256" key="8">
    <source>
        <dbReference type="ARBA" id="ARBA00023306"/>
    </source>
</evidence>
<keyword evidence="9" id="KW-0137">Centromere</keyword>
<feature type="region of interest" description="Disordered" evidence="10">
    <location>
        <begin position="268"/>
        <end position="416"/>
    </location>
</feature>
<dbReference type="Pfam" id="PF10444">
    <property type="entry name" value="Nbl1_Borealin_N"/>
    <property type="match status" value="1"/>
</dbReference>
<feature type="compositionally biased region" description="Low complexity" evidence="10">
    <location>
        <begin position="357"/>
        <end position="373"/>
    </location>
</feature>
<evidence type="ECO:0000256" key="1">
    <source>
        <dbReference type="ARBA" id="ARBA00004123"/>
    </source>
</evidence>
<name>A0ABP0AU33_9PEZI</name>
<dbReference type="PANTHER" id="PTHR16040">
    <property type="entry name" value="AUSTRALIN, ISOFORM A-RELATED"/>
    <property type="match status" value="1"/>
</dbReference>
<keyword evidence="5" id="KW-0132">Cell division</keyword>
<dbReference type="Proteomes" id="UP001642405">
    <property type="component" value="Unassembled WGS sequence"/>
</dbReference>
<sequence length="416" mass="43486">MPPRGRKRKSAESVASDIDAPSMNTAAMTMTTTTTVATGQKVATKTEESPSKRRKVGVTIAQKQALIDNLQLEVTERARKLRAQYNLQAQGLRTRIEIRVNRIPMALRKLKMGDLLLKHSTEQQKPTASKQTTTTTRVPPPVPEKDYKLARSVVSRAESPRAAHAAVNRPLKRLSDQLASGDKENQNAHLDNPKKRQRGGANLPGASGTQPGQVLSPASSNSRLNPRDRERAAAAAPPSSPAKSFIARPMSPTKQASATNLISSMVEKARATRAATTRKPTTSSTASSAAGGATATAARTRGRGAATATAAPASRSTAAATARNARRISGISESSEASTSTVVRKVGRPAAGTTASTARKVTGTTAAAAAKKTVMSSIKKGVTSATTKRAASAKTAASTATASATTRSGRVLRKRD</sequence>
<comment type="caution">
    <text evidence="12">The sequence shown here is derived from an EMBL/GenBank/DDBJ whole genome shotgun (WGS) entry which is preliminary data.</text>
</comment>